<reference evidence="2" key="1">
    <citation type="submission" date="2018-09" db="EMBL/GenBank/DDBJ databases">
        <authorList>
            <person name="Zhu H."/>
        </authorList>
    </citation>
    <scope>NUCLEOTIDE SEQUENCE [LARGE SCALE GENOMIC DNA]</scope>
    <source>
        <strain evidence="2">K1W22B-1</strain>
    </source>
</reference>
<accession>A0A3A5HAJ6</accession>
<keyword evidence="2" id="KW-1185">Reference proteome</keyword>
<dbReference type="AlphaFoldDB" id="A0A3A5HAJ6"/>
<dbReference type="Pfam" id="PF22000">
    <property type="entry name" value="DUF6929"/>
    <property type="match status" value="1"/>
</dbReference>
<protein>
    <submittedName>
        <fullName evidence="1">Uncharacterized protein</fullName>
    </submittedName>
</protein>
<organism evidence="1 2">
    <name type="scientific">Nocardioides cavernaquae</name>
    <dbReference type="NCBI Taxonomy" id="2321396"/>
    <lineage>
        <taxon>Bacteria</taxon>
        <taxon>Bacillati</taxon>
        <taxon>Actinomycetota</taxon>
        <taxon>Actinomycetes</taxon>
        <taxon>Propionibacteriales</taxon>
        <taxon>Nocardioidaceae</taxon>
        <taxon>Nocardioides</taxon>
    </lineage>
</organism>
<name>A0A3A5HAJ6_9ACTN</name>
<dbReference type="EMBL" id="QYRP01000002">
    <property type="protein sequence ID" value="RJS45047.1"/>
    <property type="molecule type" value="Genomic_DNA"/>
</dbReference>
<evidence type="ECO:0000313" key="1">
    <source>
        <dbReference type="EMBL" id="RJS45047.1"/>
    </source>
</evidence>
<dbReference type="Proteomes" id="UP000276542">
    <property type="component" value="Unassembled WGS sequence"/>
</dbReference>
<comment type="caution">
    <text evidence="1">The sequence shown here is derived from an EMBL/GenBank/DDBJ whole genome shotgun (WGS) entry which is preliminary data.</text>
</comment>
<proteinExistence type="predicted"/>
<dbReference type="OrthoDB" id="3777737at2"/>
<dbReference type="InterPro" id="IPR053851">
    <property type="entry name" value="DUF6929"/>
</dbReference>
<dbReference type="RefSeq" id="WP_120058950.1">
    <property type="nucleotide sequence ID" value="NZ_QYRP01000002.1"/>
</dbReference>
<dbReference type="SUPFAM" id="SSF63829">
    <property type="entry name" value="Calcium-dependent phosphotriesterase"/>
    <property type="match status" value="1"/>
</dbReference>
<sequence length="287" mass="29719">MTHAVVHPELDPALTVRITAHSAIDGVRAGSALLAVGDRLLVVGDDAHTATWIEPSSGGSRAQVLAGDGGVLPKPLKPDFEAAVVDPDGSVWLLGSGSLSNRWLVTRLSGPDHAEVTSYDRAEVYAAIATHLGTAPNLEGAVFAGNVLRVCHRSTGALPDVVIDLPSDVLRGGRTRVLATTRLAPAVVGGVPAHVTDLALLPDGRIAFLAAAEDTDDPVADGPVAGTVFGILEGDRAWWAPILEADGSPSTRKAEGLVIDPDGSGGWLVTDRDDPSLPAELCRFTLR</sequence>
<gene>
    <name evidence="1" type="ORF">D4739_01490</name>
</gene>
<evidence type="ECO:0000313" key="2">
    <source>
        <dbReference type="Proteomes" id="UP000276542"/>
    </source>
</evidence>